<organism evidence="1 2">
    <name type="scientific">Photobacterium sanguinicancri</name>
    <dbReference type="NCBI Taxonomy" id="875932"/>
    <lineage>
        <taxon>Bacteria</taxon>
        <taxon>Pseudomonadati</taxon>
        <taxon>Pseudomonadota</taxon>
        <taxon>Gammaproteobacteria</taxon>
        <taxon>Vibrionales</taxon>
        <taxon>Vibrionaceae</taxon>
        <taxon>Photobacterium</taxon>
    </lineage>
</organism>
<dbReference type="EMBL" id="JAUOPU010000009">
    <property type="protein sequence ID" value="MDO6543021.1"/>
    <property type="molecule type" value="Genomic_DNA"/>
</dbReference>
<dbReference type="Proteomes" id="UP001170624">
    <property type="component" value="Unassembled WGS sequence"/>
</dbReference>
<dbReference type="AlphaFoldDB" id="A0AAW7Y353"/>
<reference evidence="1" key="1">
    <citation type="submission" date="2023-07" db="EMBL/GenBank/DDBJ databases">
        <title>Genome content predicts the carbon catabolic preferences of heterotrophic bacteria.</title>
        <authorList>
            <person name="Gralka M."/>
        </authorList>
    </citation>
    <scope>NUCLEOTIDE SEQUENCE</scope>
    <source>
        <strain evidence="1">G2M05</strain>
    </source>
</reference>
<evidence type="ECO:0000313" key="1">
    <source>
        <dbReference type="EMBL" id="MDO6543021.1"/>
    </source>
</evidence>
<protein>
    <submittedName>
        <fullName evidence="1">Uncharacterized protein</fullName>
    </submittedName>
</protein>
<gene>
    <name evidence="1" type="ORF">Q4568_10795</name>
</gene>
<proteinExistence type="predicted"/>
<comment type="caution">
    <text evidence="1">The sequence shown here is derived from an EMBL/GenBank/DDBJ whole genome shotgun (WGS) entry which is preliminary data.</text>
</comment>
<sequence>MTIFTQFHDAIESNAFNDSTDHVSDAEIARQALVKKLQLAGGITLIED</sequence>
<dbReference type="RefSeq" id="WP_189337821.1">
    <property type="nucleotide sequence ID" value="NZ_AP024850.1"/>
</dbReference>
<accession>A0AAW7Y353</accession>
<name>A0AAW7Y353_9GAMM</name>
<evidence type="ECO:0000313" key="2">
    <source>
        <dbReference type="Proteomes" id="UP001170624"/>
    </source>
</evidence>